<evidence type="ECO:0000313" key="2">
    <source>
        <dbReference type="Proteomes" id="UP000020681"/>
    </source>
</evidence>
<sequence length="74" mass="7535">MLAGLAFALFVEWPTCAGTAPPAPAARLTAAAAAIKTAARRGSFLAAAIQEPVSRNVAQVKVSLIVRDSCRPSG</sequence>
<proteinExistence type="predicted"/>
<reference evidence="1 2" key="1">
    <citation type="submission" date="2014-01" db="EMBL/GenBank/DDBJ databases">
        <authorList>
            <person name="Dobos K."/>
            <person name="Lenaerts A."/>
            <person name="Ordway D."/>
            <person name="DeGroote M.A."/>
            <person name="Parker T."/>
            <person name="Sizemore C."/>
            <person name="Tallon L.J."/>
            <person name="Sadzewicz L.K."/>
            <person name="Sengamalay N."/>
            <person name="Fraser C.M."/>
            <person name="Hine E."/>
            <person name="Shefchek K.A."/>
            <person name="Das S.P."/>
            <person name="Tettelin H."/>
        </authorList>
    </citation>
    <scope>NUCLEOTIDE SEQUENCE [LARGE SCALE GENOMIC DNA]</scope>
    <source>
        <strain evidence="1 2">Harvey</strain>
    </source>
</reference>
<comment type="caution">
    <text evidence="1">The sequence shown here is derived from an EMBL/GenBank/DDBJ whole genome shotgun (WGS) entry which is preliminary data.</text>
</comment>
<name>A0ABN0QW77_MYCUL</name>
<dbReference type="EMBL" id="JAOL01000131">
    <property type="protein sequence ID" value="EUA88909.1"/>
    <property type="molecule type" value="Genomic_DNA"/>
</dbReference>
<keyword evidence="2" id="KW-1185">Reference proteome</keyword>
<evidence type="ECO:0000313" key="1">
    <source>
        <dbReference type="EMBL" id="EUA88909.1"/>
    </source>
</evidence>
<dbReference type="Proteomes" id="UP000020681">
    <property type="component" value="Unassembled WGS sequence"/>
</dbReference>
<accession>A0ABN0QW77</accession>
<protein>
    <submittedName>
        <fullName evidence="1">Uncharacterized protein</fullName>
    </submittedName>
</protein>
<organism evidence="1 2">
    <name type="scientific">Mycobacterium ulcerans str. Harvey</name>
    <dbReference type="NCBI Taxonomy" id="1299332"/>
    <lineage>
        <taxon>Bacteria</taxon>
        <taxon>Bacillati</taxon>
        <taxon>Actinomycetota</taxon>
        <taxon>Actinomycetes</taxon>
        <taxon>Mycobacteriales</taxon>
        <taxon>Mycobacteriaceae</taxon>
        <taxon>Mycobacterium</taxon>
        <taxon>Mycobacterium ulcerans group</taxon>
    </lineage>
</organism>
<gene>
    <name evidence="1" type="ORF">I551_4597</name>
</gene>